<dbReference type="Proteomes" id="UP000006729">
    <property type="component" value="Chromosome 6"/>
</dbReference>
<dbReference type="EMBL" id="CM009295">
    <property type="protein sequence ID" value="RQO92024.1"/>
    <property type="molecule type" value="Genomic_DNA"/>
</dbReference>
<reference evidence="1 2" key="1">
    <citation type="journal article" date="2006" name="Science">
        <title>The genome of black cottonwood, Populus trichocarpa (Torr. &amp; Gray).</title>
        <authorList>
            <person name="Tuskan G.A."/>
            <person name="Difazio S."/>
            <person name="Jansson S."/>
            <person name="Bohlmann J."/>
            <person name="Grigoriev I."/>
            <person name="Hellsten U."/>
            <person name="Putnam N."/>
            <person name="Ralph S."/>
            <person name="Rombauts S."/>
            <person name="Salamov A."/>
            <person name="Schein J."/>
            <person name="Sterck L."/>
            <person name="Aerts A."/>
            <person name="Bhalerao R.R."/>
            <person name="Bhalerao R.P."/>
            <person name="Blaudez D."/>
            <person name="Boerjan W."/>
            <person name="Brun A."/>
            <person name="Brunner A."/>
            <person name="Busov V."/>
            <person name="Campbell M."/>
            <person name="Carlson J."/>
            <person name="Chalot M."/>
            <person name="Chapman J."/>
            <person name="Chen G.L."/>
            <person name="Cooper D."/>
            <person name="Coutinho P.M."/>
            <person name="Couturier J."/>
            <person name="Covert S."/>
            <person name="Cronk Q."/>
            <person name="Cunningham R."/>
            <person name="Davis J."/>
            <person name="Degroeve S."/>
            <person name="Dejardin A."/>
            <person name="Depamphilis C."/>
            <person name="Detter J."/>
            <person name="Dirks B."/>
            <person name="Dubchak I."/>
            <person name="Duplessis S."/>
            <person name="Ehlting J."/>
            <person name="Ellis B."/>
            <person name="Gendler K."/>
            <person name="Goodstein D."/>
            <person name="Gribskov M."/>
            <person name="Grimwood J."/>
            <person name="Groover A."/>
            <person name="Gunter L."/>
            <person name="Hamberger B."/>
            <person name="Heinze B."/>
            <person name="Helariutta Y."/>
            <person name="Henrissat B."/>
            <person name="Holligan D."/>
            <person name="Holt R."/>
            <person name="Huang W."/>
            <person name="Islam-Faridi N."/>
            <person name="Jones S."/>
            <person name="Jones-Rhoades M."/>
            <person name="Jorgensen R."/>
            <person name="Joshi C."/>
            <person name="Kangasjarvi J."/>
            <person name="Karlsson J."/>
            <person name="Kelleher C."/>
            <person name="Kirkpatrick R."/>
            <person name="Kirst M."/>
            <person name="Kohler A."/>
            <person name="Kalluri U."/>
            <person name="Larimer F."/>
            <person name="Leebens-Mack J."/>
            <person name="Leple J.C."/>
            <person name="Locascio P."/>
            <person name="Lou Y."/>
            <person name="Lucas S."/>
            <person name="Martin F."/>
            <person name="Montanini B."/>
            <person name="Napoli C."/>
            <person name="Nelson D.R."/>
            <person name="Nelson C."/>
            <person name="Nieminen K."/>
            <person name="Nilsson O."/>
            <person name="Pereda V."/>
            <person name="Peter G."/>
            <person name="Philippe R."/>
            <person name="Pilate G."/>
            <person name="Poliakov A."/>
            <person name="Razumovskaya J."/>
            <person name="Richardson P."/>
            <person name="Rinaldi C."/>
            <person name="Ritland K."/>
            <person name="Rouze P."/>
            <person name="Ryaboy D."/>
            <person name="Schmutz J."/>
            <person name="Schrader J."/>
            <person name="Segerman B."/>
            <person name="Shin H."/>
            <person name="Siddiqui A."/>
            <person name="Sterky F."/>
            <person name="Terry A."/>
            <person name="Tsai C.J."/>
            <person name="Uberbacher E."/>
            <person name="Unneberg P."/>
            <person name="Vahala J."/>
            <person name="Wall K."/>
            <person name="Wessler S."/>
            <person name="Yang G."/>
            <person name="Yin T."/>
            <person name="Douglas C."/>
            <person name="Marra M."/>
            <person name="Sandberg G."/>
            <person name="Van de Peer Y."/>
            <person name="Rokhsar D."/>
        </authorList>
    </citation>
    <scope>NUCLEOTIDE SEQUENCE [LARGE SCALE GENOMIC DNA]</scope>
    <source>
        <strain evidence="2">cv. Nisqually</strain>
    </source>
</reference>
<organism evidence="1 2">
    <name type="scientific">Populus trichocarpa</name>
    <name type="common">Western balsam poplar</name>
    <name type="synonym">Populus balsamifera subsp. trichocarpa</name>
    <dbReference type="NCBI Taxonomy" id="3694"/>
    <lineage>
        <taxon>Eukaryota</taxon>
        <taxon>Viridiplantae</taxon>
        <taxon>Streptophyta</taxon>
        <taxon>Embryophyta</taxon>
        <taxon>Tracheophyta</taxon>
        <taxon>Spermatophyta</taxon>
        <taxon>Magnoliopsida</taxon>
        <taxon>eudicotyledons</taxon>
        <taxon>Gunneridae</taxon>
        <taxon>Pentapetalae</taxon>
        <taxon>rosids</taxon>
        <taxon>fabids</taxon>
        <taxon>Malpighiales</taxon>
        <taxon>Salicaceae</taxon>
        <taxon>Saliceae</taxon>
        <taxon>Populus</taxon>
    </lineage>
</organism>
<keyword evidence="2" id="KW-1185">Reference proteome</keyword>
<sequence>MIMYSVVTDSCRVITILIIEIKPALSCWTQPSQVLRSAVDARGGMETLWPALQLVYMTRASTYRDALKSFIQGYQELRCSAGHGNERRI</sequence>
<proteinExistence type="predicted"/>
<dbReference type="STRING" id="3694.A0A3N7GMN3"/>
<evidence type="ECO:0000313" key="2">
    <source>
        <dbReference type="Proteomes" id="UP000006729"/>
    </source>
</evidence>
<accession>A0A3N7GMN3</accession>
<protein>
    <submittedName>
        <fullName evidence="1">Uncharacterized protein</fullName>
    </submittedName>
</protein>
<dbReference type="InParanoid" id="A0A3N7GMN3"/>
<name>A0A3N7GMN3_POPTR</name>
<evidence type="ECO:0000313" key="1">
    <source>
        <dbReference type="EMBL" id="RQO92024.1"/>
    </source>
</evidence>
<dbReference type="AlphaFoldDB" id="A0A3N7GMN3"/>
<gene>
    <name evidence="1" type="ORF">POPTR_006G208200</name>
</gene>
<dbReference type="PANTHER" id="PTHR36064">
    <property type="entry name" value="EMBRYO DEFECTIVE 2735"/>
    <property type="match status" value="1"/>
</dbReference>